<proteinExistence type="predicted"/>
<dbReference type="Proteomes" id="UP000257039">
    <property type="component" value="Unassembled WGS sequence"/>
</dbReference>
<evidence type="ECO:0000313" key="2">
    <source>
        <dbReference type="Proteomes" id="UP000257039"/>
    </source>
</evidence>
<reference evidence="1 2" key="1">
    <citation type="submission" date="2017-04" db="EMBL/GenBank/DDBJ databases">
        <title>Draft genome sequence of Zooshikella ganghwensis VG4 isolated from Red Sea sediments.</title>
        <authorList>
            <person name="Rehman Z."/>
            <person name="Alam I."/>
            <person name="Kamau A."/>
            <person name="Bajic V."/>
            <person name="Leiknes T."/>
        </authorList>
    </citation>
    <scope>NUCLEOTIDE SEQUENCE [LARGE SCALE GENOMIC DNA]</scope>
    <source>
        <strain evidence="1 2">VG4</strain>
    </source>
</reference>
<keyword evidence="2" id="KW-1185">Reference proteome</keyword>
<dbReference type="AlphaFoldDB" id="A0A4P9VK86"/>
<gene>
    <name evidence="1" type="ORF">B9G39_05495</name>
</gene>
<organism evidence="1 2">
    <name type="scientific">Zooshikella ganghwensis</name>
    <dbReference type="NCBI Taxonomy" id="202772"/>
    <lineage>
        <taxon>Bacteria</taxon>
        <taxon>Pseudomonadati</taxon>
        <taxon>Pseudomonadota</taxon>
        <taxon>Gammaproteobacteria</taxon>
        <taxon>Oceanospirillales</taxon>
        <taxon>Zooshikellaceae</taxon>
        <taxon>Zooshikella</taxon>
    </lineage>
</organism>
<dbReference type="EMBL" id="NDXW01000001">
    <property type="protein sequence ID" value="RDH42949.1"/>
    <property type="molecule type" value="Genomic_DNA"/>
</dbReference>
<name>A0A4P9VK86_9GAMM</name>
<evidence type="ECO:0000313" key="1">
    <source>
        <dbReference type="EMBL" id="RDH42949.1"/>
    </source>
</evidence>
<sequence length="215" mass="24317">MTKLKPSREKTEALIHDLESIKSLLDDEQPTFPHTSAAPAFNLVSANAEIDNLNHASEKDNSGETDLFFVSESLVFDDDGASVQRYDDNIPILEDIAETNYQADQQKTPELQEIPTLNGSINPFLPAETLDKLSSPKSTSLQQEAEQHKQAIFTEVSQAESLNQAKKNKLKRALELESELILQEIIDEYIPQIEAEFHKRLHSQIQQIVNRFMDN</sequence>
<protein>
    <recommendedName>
        <fullName evidence="3">DNA polymerase III subunit chi</fullName>
    </recommendedName>
</protein>
<comment type="caution">
    <text evidence="1">The sequence shown here is derived from an EMBL/GenBank/DDBJ whole genome shotgun (WGS) entry which is preliminary data.</text>
</comment>
<evidence type="ECO:0008006" key="3">
    <source>
        <dbReference type="Google" id="ProtNLM"/>
    </source>
</evidence>
<accession>A0A4P9VK86</accession>
<dbReference type="RefSeq" id="WP_094786364.1">
    <property type="nucleotide sequence ID" value="NZ_NDXW01000001.1"/>
</dbReference>